<evidence type="ECO:0000256" key="1">
    <source>
        <dbReference type="SAM" id="Phobius"/>
    </source>
</evidence>
<dbReference type="InterPro" id="IPR050039">
    <property type="entry name" value="MAB_1171c-like"/>
</dbReference>
<name>A0ABV3JRC3_STRON</name>
<dbReference type="Pfam" id="PF20182">
    <property type="entry name" value="DUF6545"/>
    <property type="match status" value="1"/>
</dbReference>
<evidence type="ECO:0000313" key="4">
    <source>
        <dbReference type="Proteomes" id="UP001552594"/>
    </source>
</evidence>
<feature type="transmembrane region" description="Helical" evidence="1">
    <location>
        <begin position="205"/>
        <end position="227"/>
    </location>
</feature>
<comment type="caution">
    <text evidence="3">The sequence shown here is derived from an EMBL/GenBank/DDBJ whole genome shotgun (WGS) entry which is preliminary data.</text>
</comment>
<protein>
    <submittedName>
        <fullName evidence="3">MAB_1171c family putative transporter</fullName>
    </submittedName>
</protein>
<organism evidence="3 4">
    <name type="scientific">Streptomyces orinoci</name>
    <name type="common">Streptoverticillium orinoci</name>
    <dbReference type="NCBI Taxonomy" id="67339"/>
    <lineage>
        <taxon>Bacteria</taxon>
        <taxon>Bacillati</taxon>
        <taxon>Actinomycetota</taxon>
        <taxon>Actinomycetes</taxon>
        <taxon>Kitasatosporales</taxon>
        <taxon>Streptomycetaceae</taxon>
        <taxon>Streptomyces</taxon>
    </lineage>
</organism>
<feature type="transmembrane region" description="Helical" evidence="1">
    <location>
        <begin position="6"/>
        <end position="24"/>
    </location>
</feature>
<sequence>MTETLPYLGGLALLALGAHRWAALRGGRPEPALRQAHRFAFCLGAALLVLAPATARAIEHTVALPGLPMLLGDLLRTLAAGCLGLLAGRSVKRSAPATGLTLLALTTLFAATPLHHATGELSVDTRHRPLLACYDLLLILYPAGQLTALRRTLRDRTRRARPGVHRLGLRLLGAATVAGLVWTAWGVDDVRLALTTGRQSDGDDALSTALGLLCAALAVAGGSAAVWPRLRRWCWSCRTYRALTPLWSALHQAFPQIALPQLHPRGVHFALYRRVIEIHDGLLLLRPRLAACDRSGPDTAAATAARIAAALSAPPATAGSPPGRVALAATMGTAAAASQLEEISRAFARLHH</sequence>
<feature type="domain" description="DUF6545" evidence="2">
    <location>
        <begin position="232"/>
        <end position="348"/>
    </location>
</feature>
<keyword evidence="1" id="KW-0472">Membrane</keyword>
<proteinExistence type="predicted"/>
<keyword evidence="4" id="KW-1185">Reference proteome</keyword>
<feature type="transmembrane region" description="Helical" evidence="1">
    <location>
        <begin position="99"/>
        <end position="117"/>
    </location>
</feature>
<accession>A0ABV3JRC3</accession>
<keyword evidence="1" id="KW-0812">Transmembrane</keyword>
<dbReference type="InterPro" id="IPR046675">
    <property type="entry name" value="DUF6545"/>
</dbReference>
<reference evidence="3 4" key="1">
    <citation type="submission" date="2024-06" db="EMBL/GenBank/DDBJ databases">
        <title>The Natural Products Discovery Center: Release of the First 8490 Sequenced Strains for Exploring Actinobacteria Biosynthetic Diversity.</title>
        <authorList>
            <person name="Kalkreuter E."/>
            <person name="Kautsar S.A."/>
            <person name="Yang D."/>
            <person name="Bader C.D."/>
            <person name="Teijaro C.N."/>
            <person name="Fluegel L."/>
            <person name="Davis C.M."/>
            <person name="Simpson J.R."/>
            <person name="Lauterbach L."/>
            <person name="Steele A.D."/>
            <person name="Gui C."/>
            <person name="Meng S."/>
            <person name="Li G."/>
            <person name="Viehrig K."/>
            <person name="Ye F."/>
            <person name="Su P."/>
            <person name="Kiefer A.F."/>
            <person name="Nichols A."/>
            <person name="Cepeda A.J."/>
            <person name="Yan W."/>
            <person name="Fan B."/>
            <person name="Jiang Y."/>
            <person name="Adhikari A."/>
            <person name="Zheng C.-J."/>
            <person name="Schuster L."/>
            <person name="Cowan T.M."/>
            <person name="Smanski M.J."/>
            <person name="Chevrette M.G."/>
            <person name="De Carvalho L.P.S."/>
            <person name="Shen B."/>
        </authorList>
    </citation>
    <scope>NUCLEOTIDE SEQUENCE [LARGE SCALE GENOMIC DNA]</scope>
    <source>
        <strain evidence="3 4">NPDC052347</strain>
    </source>
</reference>
<feature type="transmembrane region" description="Helical" evidence="1">
    <location>
        <begin position="36"/>
        <end position="55"/>
    </location>
</feature>
<dbReference type="EMBL" id="JBFAUK010000002">
    <property type="protein sequence ID" value="MEV5505442.1"/>
    <property type="molecule type" value="Genomic_DNA"/>
</dbReference>
<evidence type="ECO:0000313" key="3">
    <source>
        <dbReference type="EMBL" id="MEV5505442.1"/>
    </source>
</evidence>
<evidence type="ECO:0000259" key="2">
    <source>
        <dbReference type="Pfam" id="PF20182"/>
    </source>
</evidence>
<dbReference type="NCBIfam" id="NF042915">
    <property type="entry name" value="MAB_1171c_fam"/>
    <property type="match status" value="1"/>
</dbReference>
<feature type="transmembrane region" description="Helical" evidence="1">
    <location>
        <begin position="67"/>
        <end position="87"/>
    </location>
</feature>
<feature type="transmembrane region" description="Helical" evidence="1">
    <location>
        <begin position="129"/>
        <end position="146"/>
    </location>
</feature>
<feature type="transmembrane region" description="Helical" evidence="1">
    <location>
        <begin position="167"/>
        <end position="185"/>
    </location>
</feature>
<dbReference type="RefSeq" id="WP_109278608.1">
    <property type="nucleotide sequence ID" value="NZ_JBFAUK010000002.1"/>
</dbReference>
<gene>
    <name evidence="3" type="ORF">AB0L16_03055</name>
</gene>
<keyword evidence="1" id="KW-1133">Transmembrane helix</keyword>
<dbReference type="Proteomes" id="UP001552594">
    <property type="component" value="Unassembled WGS sequence"/>
</dbReference>